<gene>
    <name evidence="1" type="ORF">ACED33_24305</name>
</gene>
<reference evidence="1 2" key="1">
    <citation type="submission" date="2024-06" db="EMBL/GenBank/DDBJ databases">
        <authorList>
            <person name="Steensen K."/>
            <person name="Seneca J."/>
            <person name="Bartlau N."/>
            <person name="Yu A.X."/>
            <person name="Polz M.F."/>
        </authorList>
    </citation>
    <scope>NUCLEOTIDE SEQUENCE [LARGE SCALE GENOMIC DNA]</scope>
    <source>
        <strain evidence="1 2">1F145</strain>
    </source>
</reference>
<protein>
    <submittedName>
        <fullName evidence="1">NYN domain-containing protein</fullName>
    </submittedName>
</protein>
<dbReference type="Gene3D" id="3.40.50.1010">
    <property type="entry name" value="5'-nuclease"/>
    <property type="match status" value="1"/>
</dbReference>
<dbReference type="EMBL" id="JBGOOW010000060">
    <property type="protein sequence ID" value="MEZ8183802.1"/>
    <property type="molecule type" value="Genomic_DNA"/>
</dbReference>
<proteinExistence type="predicted"/>
<dbReference type="Proteomes" id="UP001569200">
    <property type="component" value="Unassembled WGS sequence"/>
</dbReference>
<sequence length="321" mass="36758">MNTRVYIDGYNLYYGCLKKSPYKWLDLKALFESQILPSVYHENSTPQLLNQGIKFFTAKIVEKAALDTNSTKDQETYHNALQKHLGDDLCLYEGYYAVNKVHVYQVQGNTLPRDCDRVEIWKLEEKQSDVNLATEALFDVVTQQDLEQIVYVSNDTDIAASMIKVREYNKIRVIQGWSQVRIGLVIPTKPATDPDDEETRRANKTLSELADWTVKHITKEWLEKSQLPHKVPNGRRPATIPTSWHPESEMFALVMEELGKVHSLSESWQWLATTKPNIDGLIDLTLVTPLDALRTTEGAIGVYDHAKAYVKYKINKQTNLG</sequence>
<comment type="caution">
    <text evidence="1">The sequence shown here is derived from an EMBL/GenBank/DDBJ whole genome shotgun (WGS) entry which is preliminary data.</text>
</comment>
<dbReference type="CDD" id="cd18722">
    <property type="entry name" value="PIN_NicB-like"/>
    <property type="match status" value="1"/>
</dbReference>
<keyword evidence="2" id="KW-1185">Reference proteome</keyword>
<evidence type="ECO:0000313" key="2">
    <source>
        <dbReference type="Proteomes" id="UP001569200"/>
    </source>
</evidence>
<name>A0ABV4M109_VIBSP</name>
<dbReference type="RefSeq" id="WP_371691438.1">
    <property type="nucleotide sequence ID" value="NZ_JBGOOW010000060.1"/>
</dbReference>
<evidence type="ECO:0000313" key="1">
    <source>
        <dbReference type="EMBL" id="MEZ8183802.1"/>
    </source>
</evidence>
<organism evidence="1 2">
    <name type="scientific">Vibrio splendidus</name>
    <dbReference type="NCBI Taxonomy" id="29497"/>
    <lineage>
        <taxon>Bacteria</taxon>
        <taxon>Pseudomonadati</taxon>
        <taxon>Pseudomonadota</taxon>
        <taxon>Gammaproteobacteria</taxon>
        <taxon>Vibrionales</taxon>
        <taxon>Vibrionaceae</taxon>
        <taxon>Vibrio</taxon>
    </lineage>
</organism>
<accession>A0ABV4M109</accession>